<dbReference type="PANTHER" id="PTHR42738:SF7">
    <property type="entry name" value="HYDROXYMETHYLGLUTARYL-COA LYASE"/>
    <property type="match status" value="1"/>
</dbReference>
<dbReference type="GO" id="GO:0004419">
    <property type="term" value="F:hydroxymethylglutaryl-CoA lyase activity"/>
    <property type="evidence" value="ECO:0007669"/>
    <property type="project" value="TreeGrafter"/>
</dbReference>
<dbReference type="InterPro" id="IPR013785">
    <property type="entry name" value="Aldolase_TIM"/>
</dbReference>
<dbReference type="GO" id="GO:0006552">
    <property type="term" value="P:L-leucine catabolic process"/>
    <property type="evidence" value="ECO:0007669"/>
    <property type="project" value="TreeGrafter"/>
</dbReference>
<evidence type="ECO:0000313" key="6">
    <source>
        <dbReference type="Proteomes" id="UP000637002"/>
    </source>
</evidence>
<accession>A0A916ULQ1</accession>
<dbReference type="PANTHER" id="PTHR42738">
    <property type="entry name" value="HYDROXYMETHYLGLUTARYL-COA LYASE"/>
    <property type="match status" value="1"/>
</dbReference>
<dbReference type="RefSeq" id="WP_188610955.1">
    <property type="nucleotide sequence ID" value="NZ_BMGG01000007.1"/>
</dbReference>
<dbReference type="Proteomes" id="UP000637002">
    <property type="component" value="Unassembled WGS sequence"/>
</dbReference>
<comment type="similarity">
    <text evidence="1">Belongs to the HMG-CoA lyase family.</text>
</comment>
<reference evidence="5" key="2">
    <citation type="submission" date="2020-09" db="EMBL/GenBank/DDBJ databases">
        <authorList>
            <person name="Sun Q."/>
            <person name="Zhou Y."/>
        </authorList>
    </citation>
    <scope>NUCLEOTIDE SEQUENCE</scope>
    <source>
        <strain evidence="5">CGMCC 1.12919</strain>
    </source>
</reference>
<dbReference type="NCBIfam" id="NF004283">
    <property type="entry name" value="PRK05692.1"/>
    <property type="match status" value="1"/>
</dbReference>
<evidence type="ECO:0000259" key="4">
    <source>
        <dbReference type="PROSITE" id="PS50991"/>
    </source>
</evidence>
<dbReference type="SUPFAM" id="SSF51569">
    <property type="entry name" value="Aldolase"/>
    <property type="match status" value="1"/>
</dbReference>
<dbReference type="GO" id="GO:0046872">
    <property type="term" value="F:metal ion binding"/>
    <property type="evidence" value="ECO:0007669"/>
    <property type="project" value="UniProtKB-KW"/>
</dbReference>
<evidence type="ECO:0000256" key="1">
    <source>
        <dbReference type="ARBA" id="ARBA00009405"/>
    </source>
</evidence>
<keyword evidence="2" id="KW-0479">Metal-binding</keyword>
<dbReference type="GO" id="GO:0046951">
    <property type="term" value="P:ketone body biosynthetic process"/>
    <property type="evidence" value="ECO:0007669"/>
    <property type="project" value="TreeGrafter"/>
</dbReference>
<name>A0A916ULQ1_9HYPH</name>
<dbReference type="AlphaFoldDB" id="A0A916ULQ1"/>
<dbReference type="InterPro" id="IPR043594">
    <property type="entry name" value="HMGL"/>
</dbReference>
<keyword evidence="3 5" id="KW-0456">Lyase</keyword>
<gene>
    <name evidence="5" type="ORF">GCM10010994_40190</name>
</gene>
<sequence>MGNDLPSRIRIIEEGPREGFQSEPPGIPTAAKVRLIEALATTGLTEIACCSFVDPRRLPQMADAEAIAAAVRRRPGVAYRGLWLNGAGFDRARSTTLDLRPIVFASASATFGERNNGRSPTGMIEEQRRLIARYQAAGLKVEAAYVFTAFGCNYEGDIAVAAVVERVAALVDVCAEAGERPPLAVLCDTVGAANPLLVERLIGAVRERWPDLAIGLHLHDTRGLGLANAMAGLRLGVTHFESSCAGLGGCPFAGNRAAAGNIATEDLAFLCAEIGVATGLDLEALIAAATLAEEIVGHPLPGRTMKGGSLARFRSQATINLD</sequence>
<dbReference type="EMBL" id="BMGG01000007">
    <property type="protein sequence ID" value="GGC77855.1"/>
    <property type="molecule type" value="Genomic_DNA"/>
</dbReference>
<reference evidence="5" key="1">
    <citation type="journal article" date="2014" name="Int. J. Syst. Evol. Microbiol.">
        <title>Complete genome sequence of Corynebacterium casei LMG S-19264T (=DSM 44701T), isolated from a smear-ripened cheese.</title>
        <authorList>
            <consortium name="US DOE Joint Genome Institute (JGI-PGF)"/>
            <person name="Walter F."/>
            <person name="Albersmeier A."/>
            <person name="Kalinowski J."/>
            <person name="Ruckert C."/>
        </authorList>
    </citation>
    <scope>NUCLEOTIDE SEQUENCE</scope>
    <source>
        <strain evidence="5">CGMCC 1.12919</strain>
    </source>
</reference>
<evidence type="ECO:0000256" key="2">
    <source>
        <dbReference type="ARBA" id="ARBA00022723"/>
    </source>
</evidence>
<dbReference type="CDD" id="cd07938">
    <property type="entry name" value="DRE_TIM_HMGL"/>
    <property type="match status" value="1"/>
</dbReference>
<organism evidence="5 6">
    <name type="scientific">Chelatococcus reniformis</name>
    <dbReference type="NCBI Taxonomy" id="1494448"/>
    <lineage>
        <taxon>Bacteria</taxon>
        <taxon>Pseudomonadati</taxon>
        <taxon>Pseudomonadota</taxon>
        <taxon>Alphaproteobacteria</taxon>
        <taxon>Hyphomicrobiales</taxon>
        <taxon>Chelatococcaceae</taxon>
        <taxon>Chelatococcus</taxon>
    </lineage>
</organism>
<proteinExistence type="inferred from homology"/>
<evidence type="ECO:0000256" key="3">
    <source>
        <dbReference type="ARBA" id="ARBA00023239"/>
    </source>
</evidence>
<keyword evidence="6" id="KW-1185">Reference proteome</keyword>
<dbReference type="PROSITE" id="PS50991">
    <property type="entry name" value="PYR_CT"/>
    <property type="match status" value="1"/>
</dbReference>
<protein>
    <submittedName>
        <fullName evidence="5">Hydroxymethylglutaryl-CoA lyase</fullName>
    </submittedName>
</protein>
<comment type="caution">
    <text evidence="5">The sequence shown here is derived from an EMBL/GenBank/DDBJ whole genome shotgun (WGS) entry which is preliminary data.</text>
</comment>
<evidence type="ECO:0000313" key="5">
    <source>
        <dbReference type="EMBL" id="GGC77855.1"/>
    </source>
</evidence>
<dbReference type="InterPro" id="IPR000891">
    <property type="entry name" value="PYR_CT"/>
</dbReference>
<dbReference type="Gene3D" id="3.20.20.70">
    <property type="entry name" value="Aldolase class I"/>
    <property type="match status" value="1"/>
</dbReference>
<dbReference type="Pfam" id="PF00682">
    <property type="entry name" value="HMGL-like"/>
    <property type="match status" value="1"/>
</dbReference>
<feature type="domain" description="Pyruvate carboxyltransferase" evidence="4">
    <location>
        <begin position="9"/>
        <end position="286"/>
    </location>
</feature>